<protein>
    <submittedName>
        <fullName evidence="2">Uncharacterized protein</fullName>
    </submittedName>
</protein>
<organism evidence="1 2">
    <name type="scientific">Bursaphelenchus xylophilus</name>
    <name type="common">Pinewood nematode worm</name>
    <name type="synonym">Aphelenchoides xylophilus</name>
    <dbReference type="NCBI Taxonomy" id="6326"/>
    <lineage>
        <taxon>Eukaryota</taxon>
        <taxon>Metazoa</taxon>
        <taxon>Ecdysozoa</taxon>
        <taxon>Nematoda</taxon>
        <taxon>Chromadorea</taxon>
        <taxon>Rhabditida</taxon>
        <taxon>Tylenchina</taxon>
        <taxon>Tylenchomorpha</taxon>
        <taxon>Aphelenchoidea</taxon>
        <taxon>Aphelenchoididae</taxon>
        <taxon>Bursaphelenchus</taxon>
    </lineage>
</organism>
<evidence type="ECO:0000313" key="1">
    <source>
        <dbReference type="Proteomes" id="UP000095284"/>
    </source>
</evidence>
<reference evidence="2" key="1">
    <citation type="submission" date="2016-11" db="UniProtKB">
        <authorList>
            <consortium name="WormBaseParasite"/>
        </authorList>
    </citation>
    <scope>IDENTIFICATION</scope>
</reference>
<accession>A0A1I7S414</accession>
<dbReference type="Proteomes" id="UP000095284">
    <property type="component" value="Unplaced"/>
</dbReference>
<evidence type="ECO:0000313" key="2">
    <source>
        <dbReference type="WBParaSite" id="BXY_0774600.1"/>
    </source>
</evidence>
<sequence>MYKPIRQLNGLGSCFFCQFFCKNFDLHGASGDRILYIRRAFPSGDGENHGIGGQSGPEQSPGLIFPLFAWSLVLFKVLGAAEKGK</sequence>
<dbReference type="AlphaFoldDB" id="A0A1I7S414"/>
<name>A0A1I7S414_BURXY</name>
<proteinExistence type="predicted"/>
<dbReference type="WBParaSite" id="BXY_0774600.1">
    <property type="protein sequence ID" value="BXY_0774600.1"/>
    <property type="gene ID" value="BXY_0774600"/>
</dbReference>